<dbReference type="InterPro" id="IPR055346">
    <property type="entry name" value="Fe-S_cluster_assembly_SufBD"/>
</dbReference>
<evidence type="ECO:0000259" key="2">
    <source>
        <dbReference type="Pfam" id="PF19295"/>
    </source>
</evidence>
<dbReference type="GO" id="GO:0016226">
    <property type="term" value="P:iron-sulfur cluster assembly"/>
    <property type="evidence" value="ECO:0007669"/>
    <property type="project" value="InterPro"/>
</dbReference>
<evidence type="ECO:0000313" key="3">
    <source>
        <dbReference type="EMBL" id="SUS08500.1"/>
    </source>
</evidence>
<dbReference type="NCBIfam" id="TIGR01981">
    <property type="entry name" value="sufD"/>
    <property type="match status" value="1"/>
</dbReference>
<dbReference type="Pfam" id="PF01458">
    <property type="entry name" value="SUFBD_core"/>
    <property type="match status" value="1"/>
</dbReference>
<sequence>MLGMEARRDGVLGLSLLAPGFGAEEPAGSSWLSRLKAAAARDFAAQGLPTRRREAWKYTDLKPLAEIAFRAPVTDDSASVRTLADLLDLPPPEGSRLVFVHGRYRPDLSFCDLSEAGVSMSPFNAGTGDDKALAARLLGRIATAADQPLVALNTAGMEDGLCIHVCAGVHLQRPIEIVSLGSAASEPLAWHGRTLIVLDDGARATVIERQCAPAEMPAPALVNAVTEIALGAAAQLCHYRQQALGTAGFHINAVAAALGSDAVYEAFTLTTGGGLVRNDTSVTLDAPGAETRLAGAYLVDGTQHLDTTTLIEHRAPRTTCREVFKGVVDGTAEAVFQGRIVVQREAQGTNADQLSKALLLSDGARVNQKPELEIYADDVKCSHGAAAGQIDREALFYLRSRGVPASVAQRLLIEGFLGDALSQISDETVREAFSRTAFAWLQDR</sequence>
<dbReference type="EMBL" id="UIDG01000624">
    <property type="protein sequence ID" value="SUS08500.1"/>
    <property type="molecule type" value="Genomic_DNA"/>
</dbReference>
<accession>A0A380TJ81</accession>
<feature type="domain" description="SUF system FeS cluster assembly SufBD N-terminal" evidence="2">
    <location>
        <begin position="30"/>
        <end position="177"/>
    </location>
</feature>
<dbReference type="SUPFAM" id="SSF101960">
    <property type="entry name" value="Stabilizer of iron transporter SufD"/>
    <property type="match status" value="1"/>
</dbReference>
<proteinExistence type="predicted"/>
<name>A0A380TJ81_9ZZZZ</name>
<organism evidence="3">
    <name type="scientific">metagenome</name>
    <dbReference type="NCBI Taxonomy" id="256318"/>
    <lineage>
        <taxon>unclassified sequences</taxon>
        <taxon>metagenomes</taxon>
    </lineage>
</organism>
<dbReference type="PANTHER" id="PTHR43575">
    <property type="entry name" value="PROTEIN ABCI7, CHLOROPLASTIC"/>
    <property type="match status" value="1"/>
</dbReference>
<dbReference type="InterPro" id="IPR037284">
    <property type="entry name" value="SUF_FeS_clus_asmbl_SufBD_sf"/>
</dbReference>
<evidence type="ECO:0000259" key="1">
    <source>
        <dbReference type="Pfam" id="PF01458"/>
    </source>
</evidence>
<dbReference type="PANTHER" id="PTHR43575:SF1">
    <property type="entry name" value="PROTEIN ABCI7, CHLOROPLASTIC"/>
    <property type="match status" value="1"/>
</dbReference>
<reference evidence="3" key="1">
    <citation type="submission" date="2018-07" db="EMBL/GenBank/DDBJ databases">
        <authorList>
            <person name="Quirk P.G."/>
            <person name="Krulwich T.A."/>
        </authorList>
    </citation>
    <scope>NUCLEOTIDE SEQUENCE</scope>
</reference>
<gene>
    <name evidence="3" type="primary">sufD</name>
    <name evidence="3" type="ORF">DF3PB_700002</name>
</gene>
<dbReference type="InterPro" id="IPR045595">
    <property type="entry name" value="SufBD_N"/>
</dbReference>
<dbReference type="InterPro" id="IPR000825">
    <property type="entry name" value="SUF_FeS_clus_asmbl_SufBD_core"/>
</dbReference>
<dbReference type="InterPro" id="IPR011542">
    <property type="entry name" value="SUF_FeS_clus_asmbl_SufD"/>
</dbReference>
<feature type="domain" description="SUF system FeS cluster assembly SufBD core" evidence="1">
    <location>
        <begin position="188"/>
        <end position="416"/>
    </location>
</feature>
<dbReference type="AlphaFoldDB" id="A0A380TJ81"/>
<protein>
    <submittedName>
        <fullName evidence="3">ABC transporter involved in Fe-S cluster assembly protein SufD</fullName>
    </submittedName>
</protein>
<dbReference type="Pfam" id="PF19295">
    <property type="entry name" value="SufBD_N"/>
    <property type="match status" value="1"/>
</dbReference>